<feature type="transmembrane region" description="Helical" evidence="1">
    <location>
        <begin position="105"/>
        <end position="128"/>
    </location>
</feature>
<feature type="transmembrane region" description="Helical" evidence="1">
    <location>
        <begin position="214"/>
        <end position="234"/>
    </location>
</feature>
<keyword evidence="1" id="KW-1133">Transmembrane helix</keyword>
<comment type="subcellular location">
    <subcellularLocation>
        <location evidence="1">Endoplasmic reticulum membrane</location>
        <topology evidence="1">Multi-pass membrane protein</topology>
    </subcellularLocation>
</comment>
<protein>
    <recommendedName>
        <fullName evidence="1">Protein RFT1 homolog</fullName>
    </recommendedName>
</protein>
<feature type="transmembrane region" description="Helical" evidence="1">
    <location>
        <begin position="148"/>
        <end position="171"/>
    </location>
</feature>
<dbReference type="Proteomes" id="UP000018201">
    <property type="component" value="Unassembled WGS sequence"/>
</dbReference>
<feature type="transmembrane region" description="Helical" evidence="1">
    <location>
        <begin position="366"/>
        <end position="392"/>
    </location>
</feature>
<keyword evidence="4" id="KW-1185">Reference proteome</keyword>
<dbReference type="AlphaFoldDB" id="U6GYH4"/>
<sequence>MQAERSAKQPMQRRRNALDRESSKPSQRPHCELEQHQQLPTWRCGGNSSDMEKDSEGHNCSSSGLTGLLGCRLLEKVLQLKDRRSLSAGEVLSSSHSPALALLQLLLLLQGTLGLAAAAGGCLFAAPALRCFFGPSMVAPGSGFVQTLQVYCCYVCCLSIFGLLDAYASATCSSGSLRLLKRYYLAVTAVHLVVLLPLSVCFSGALGIPAGAGAAAAQAVAALLRIGCCFLSISKDMVKTSHQRLVKKPDAAGCLAPQHFFLQDCGDCSGRKRDRSGSIKNSNGVISPARKVATIVTSGGTVGRWGSEMLSAIWTILPPGATALTLRYACCFVAAAAARSVLRQASFKYGEDAAAAARYDLQQVMLGGYAVSLWVAEISLAVVVCAASLAAAGPLLVQQAREACSSAARAANT</sequence>
<reference evidence="3" key="2">
    <citation type="submission" date="2013-10" db="EMBL/GenBank/DDBJ databases">
        <authorList>
            <person name="Aslett M."/>
        </authorList>
    </citation>
    <scope>NUCLEOTIDE SEQUENCE [LARGE SCALE GENOMIC DNA]</scope>
    <source>
        <strain evidence="3">Houghton</strain>
    </source>
</reference>
<dbReference type="InterPro" id="IPR007594">
    <property type="entry name" value="RFT1"/>
</dbReference>
<dbReference type="GO" id="GO:0005789">
    <property type="term" value="C:endoplasmic reticulum membrane"/>
    <property type="evidence" value="ECO:0007669"/>
    <property type="project" value="UniProtKB-SubCell"/>
</dbReference>
<evidence type="ECO:0000256" key="2">
    <source>
        <dbReference type="SAM" id="MobiDB-lite"/>
    </source>
</evidence>
<dbReference type="OrthoDB" id="348760at2759"/>
<keyword evidence="1" id="KW-0472">Membrane</keyword>
<evidence type="ECO:0000313" key="3">
    <source>
        <dbReference type="EMBL" id="CDI85366.1"/>
    </source>
</evidence>
<proteinExistence type="inferred from homology"/>
<comment type="caution">
    <text evidence="1">Lacks conserved residue(s) required for the propagation of feature annotation.</text>
</comment>
<evidence type="ECO:0000256" key="1">
    <source>
        <dbReference type="RuleBase" id="RU365067"/>
    </source>
</evidence>
<feature type="compositionally biased region" description="Basic and acidic residues" evidence="2">
    <location>
        <begin position="16"/>
        <end position="35"/>
    </location>
</feature>
<accession>U6GYH4</accession>
<evidence type="ECO:0000313" key="4">
    <source>
        <dbReference type="Proteomes" id="UP000018201"/>
    </source>
</evidence>
<comment type="function">
    <text evidence="1">Intramembrane glycolipid transporter that operates in the biosynthetic pathway of dolichol-linked oligosaccharides, the glycan precursors employed in protein asparagine (N)-glycosylation. The sequential addition of sugars to dolichol pyrophosphate produces dolichol-linked oligosaccharides containing fourteen sugars, including two GlcNAcs, nine mannoses and three glucoses. Once assembled, the oligosaccharide is transferred from the lipid to nascent proteins by oligosaccharyltransferases. The assembly of dolichol-linked oligosaccharides begins on the cytosolic side of the endoplasmic reticulum membrane and finishes in its lumen. RFT1 could mediate the translocation of the cytosolically oriented intermediate DolPP-GlcNAc2Man5, produced by ALG11, into the ER lumen where dolichol-linked oligosaccharides assembly continues. However, the intramembrane lipid transporter activity could not be confirmed in vitro.</text>
</comment>
<organism evidence="3 4">
    <name type="scientific">Eimeria praecox</name>
    <dbReference type="NCBI Taxonomy" id="51316"/>
    <lineage>
        <taxon>Eukaryota</taxon>
        <taxon>Sar</taxon>
        <taxon>Alveolata</taxon>
        <taxon>Apicomplexa</taxon>
        <taxon>Conoidasida</taxon>
        <taxon>Coccidia</taxon>
        <taxon>Eucoccidiorida</taxon>
        <taxon>Eimeriorina</taxon>
        <taxon>Eimeriidae</taxon>
        <taxon>Eimeria</taxon>
    </lineage>
</organism>
<dbReference type="Pfam" id="PF04506">
    <property type="entry name" value="Rft-1"/>
    <property type="match status" value="1"/>
</dbReference>
<name>U6GYH4_9EIME</name>
<gene>
    <name evidence="3" type="ORF">EPH_0054460</name>
</gene>
<dbReference type="EMBL" id="HG693732">
    <property type="protein sequence ID" value="CDI85366.1"/>
    <property type="molecule type" value="Genomic_DNA"/>
</dbReference>
<comment type="similarity">
    <text evidence="1">Belongs to the RFT1 family.</text>
</comment>
<dbReference type="VEuPathDB" id="ToxoDB:EPH_0054460"/>
<feature type="region of interest" description="Disordered" evidence="2">
    <location>
        <begin position="1"/>
        <end position="36"/>
    </location>
</feature>
<dbReference type="GO" id="GO:0006488">
    <property type="term" value="P:dolichol-linked oligosaccharide biosynthetic process"/>
    <property type="evidence" value="ECO:0007669"/>
    <property type="project" value="InterPro"/>
</dbReference>
<feature type="transmembrane region" description="Helical" evidence="1">
    <location>
        <begin position="183"/>
        <end position="208"/>
    </location>
</feature>
<reference evidence="3" key="1">
    <citation type="submission" date="2013-10" db="EMBL/GenBank/DDBJ databases">
        <title>Genomic analysis of the causative agents of coccidiosis in chickens.</title>
        <authorList>
            <person name="Reid A.J."/>
            <person name="Blake D."/>
            <person name="Billington K."/>
            <person name="Browne H."/>
            <person name="Dunn M."/>
            <person name="Hung S."/>
            <person name="Kawahara F."/>
            <person name="Miranda-Saavedra D."/>
            <person name="Mourier T."/>
            <person name="Nagra H."/>
            <person name="Otto T.D."/>
            <person name="Rawlings N."/>
            <person name="Sanchez A."/>
            <person name="Sanders M."/>
            <person name="Subramaniam C."/>
            <person name="Tay Y."/>
            <person name="Dear P."/>
            <person name="Doerig C."/>
            <person name="Gruber A."/>
            <person name="Parkinson J."/>
            <person name="Shirley M."/>
            <person name="Wan K.L."/>
            <person name="Berriman M."/>
            <person name="Tomley F."/>
            <person name="Pain A."/>
        </authorList>
    </citation>
    <scope>NUCLEOTIDE SEQUENCE [LARGE SCALE GENOMIC DNA]</scope>
    <source>
        <strain evidence="3">Houghton</strain>
    </source>
</reference>
<keyword evidence="1" id="KW-0812">Transmembrane</keyword>